<evidence type="ECO:0000256" key="1">
    <source>
        <dbReference type="SAM" id="SignalP"/>
    </source>
</evidence>
<dbReference type="AlphaFoldDB" id="A0A523W8V3"/>
<gene>
    <name evidence="2" type="ORF">E3J48_02725</name>
</gene>
<name>A0A523W8V3_UNCAE</name>
<feature type="signal peptide" evidence="1">
    <location>
        <begin position="1"/>
        <end position="17"/>
    </location>
</feature>
<dbReference type="Proteomes" id="UP000319130">
    <property type="component" value="Unassembled WGS sequence"/>
</dbReference>
<evidence type="ECO:0008006" key="4">
    <source>
        <dbReference type="Google" id="ProtNLM"/>
    </source>
</evidence>
<comment type="caution">
    <text evidence="2">The sequence shown here is derived from an EMBL/GenBank/DDBJ whole genome shotgun (WGS) entry which is preliminary data.</text>
</comment>
<keyword evidence="1" id="KW-0732">Signal</keyword>
<accession>A0A523W8V3</accession>
<protein>
    <recommendedName>
        <fullName evidence="4">Outer membrane protein beta-barrel domain-containing protein</fullName>
    </recommendedName>
</protein>
<sequence>MMKYAALVFLISCFSLAGSQVGFAKGEWEVSLHYGSWNLSLLESYLEGVLEDTVADEVKKAIIAEHPEKSGLEEEYYQDLNLDSTGNNFGVEIRLYPAGKEGSFSVGLSLEKTQMEVNLEGSASYQFADESYFEGSGSSKLLIDPISYHLSFRWDMAPSGRLHPYFSLGLGLASLTGYLYYETNGEFYDAATEESESEAYVDEVDLEDLKLEITPIIVQLNLGLKLRITDDFHFLVDAGIWNGFLVRGSVAYRL</sequence>
<reference evidence="2 3" key="1">
    <citation type="submission" date="2019-03" db="EMBL/GenBank/DDBJ databases">
        <title>Metabolic potential of uncultured bacteria and archaea associated with petroleum seepage in deep-sea sediments.</title>
        <authorList>
            <person name="Dong X."/>
            <person name="Hubert C."/>
        </authorList>
    </citation>
    <scope>NUCLEOTIDE SEQUENCE [LARGE SCALE GENOMIC DNA]</scope>
    <source>
        <strain evidence="2">E29_bin52</strain>
    </source>
</reference>
<evidence type="ECO:0000313" key="3">
    <source>
        <dbReference type="Proteomes" id="UP000319130"/>
    </source>
</evidence>
<proteinExistence type="predicted"/>
<feature type="chain" id="PRO_5021718845" description="Outer membrane protein beta-barrel domain-containing protein" evidence="1">
    <location>
        <begin position="18"/>
        <end position="254"/>
    </location>
</feature>
<dbReference type="EMBL" id="SOIZ01000113">
    <property type="protein sequence ID" value="TET63279.1"/>
    <property type="molecule type" value="Genomic_DNA"/>
</dbReference>
<organism evidence="2 3">
    <name type="scientific">Aerophobetes bacterium</name>
    <dbReference type="NCBI Taxonomy" id="2030807"/>
    <lineage>
        <taxon>Bacteria</taxon>
        <taxon>Candidatus Aerophobota</taxon>
    </lineage>
</organism>
<evidence type="ECO:0000313" key="2">
    <source>
        <dbReference type="EMBL" id="TET63279.1"/>
    </source>
</evidence>